<dbReference type="EMBL" id="WSFT01000053">
    <property type="protein sequence ID" value="MBS4539750.1"/>
    <property type="molecule type" value="Genomic_DNA"/>
</dbReference>
<dbReference type="Proteomes" id="UP000724672">
    <property type="component" value="Unassembled WGS sequence"/>
</dbReference>
<dbReference type="AlphaFoldDB" id="A0A942ZAG0"/>
<evidence type="ECO:0000256" key="2">
    <source>
        <dbReference type="ARBA" id="ARBA00022679"/>
    </source>
</evidence>
<accession>A0A942ZAG0</accession>
<comment type="caution">
    <text evidence="3">The sequence shown here is derived from an EMBL/GenBank/DDBJ whole genome shotgun (WGS) entry which is preliminary data.</text>
</comment>
<dbReference type="NCBIfam" id="TIGR00095">
    <property type="entry name" value="16S rRNA (guanine(966)-N(2))-methyltransferase RsmD"/>
    <property type="match status" value="1"/>
</dbReference>
<evidence type="ECO:0000313" key="4">
    <source>
        <dbReference type="Proteomes" id="UP000724672"/>
    </source>
</evidence>
<dbReference type="Pfam" id="PF03602">
    <property type="entry name" value="Cons_hypoth95"/>
    <property type="match status" value="1"/>
</dbReference>
<dbReference type="SUPFAM" id="SSF53335">
    <property type="entry name" value="S-adenosyl-L-methionine-dependent methyltransferases"/>
    <property type="match status" value="1"/>
</dbReference>
<name>A0A942ZAG0_9FIRM</name>
<dbReference type="InterPro" id="IPR029063">
    <property type="entry name" value="SAM-dependent_MTases_sf"/>
</dbReference>
<sequence length="180" mass="20452">MRVITGIAKGHKLKAPKGTNTRPTTDRVKETLFNIIGDIHPDSIILDLFAGSGSIGIEFLSRGAKKSYFIDSDISSYKTILENINKTKFNDRSEVYKNTYDKALRVLRNKGIRFNYIFLDPPYDKGLVEKSIEFIIEYDLLTKDGLIIVEHEKALDLTAFSNKYSINTRNYGDTSVSFLK</sequence>
<gene>
    <name evidence="3" type="primary">rsmD</name>
    <name evidence="3" type="ORF">GOQ27_14850</name>
</gene>
<organism evidence="3 4">
    <name type="scientific">Anaeromonas frigoriresistens</name>
    <dbReference type="NCBI Taxonomy" id="2683708"/>
    <lineage>
        <taxon>Bacteria</taxon>
        <taxon>Bacillati</taxon>
        <taxon>Bacillota</taxon>
        <taxon>Tissierellia</taxon>
        <taxon>Tissierellales</taxon>
        <taxon>Thermohalobacteraceae</taxon>
        <taxon>Anaeromonas</taxon>
    </lineage>
</organism>
<evidence type="ECO:0000256" key="1">
    <source>
        <dbReference type="ARBA" id="ARBA00022603"/>
    </source>
</evidence>
<keyword evidence="1 3" id="KW-0489">Methyltransferase</keyword>
<dbReference type="GO" id="GO:0052913">
    <property type="term" value="F:16S rRNA (guanine(966)-N(2))-methyltransferase activity"/>
    <property type="evidence" value="ECO:0007669"/>
    <property type="project" value="UniProtKB-EC"/>
</dbReference>
<dbReference type="PIRSF" id="PIRSF004553">
    <property type="entry name" value="CHP00095"/>
    <property type="match status" value="1"/>
</dbReference>
<dbReference type="PANTHER" id="PTHR43542">
    <property type="entry name" value="METHYLTRANSFERASE"/>
    <property type="match status" value="1"/>
</dbReference>
<evidence type="ECO:0000313" key="3">
    <source>
        <dbReference type="EMBL" id="MBS4539750.1"/>
    </source>
</evidence>
<keyword evidence="4" id="KW-1185">Reference proteome</keyword>
<dbReference type="CDD" id="cd02440">
    <property type="entry name" value="AdoMet_MTases"/>
    <property type="match status" value="1"/>
</dbReference>
<dbReference type="RefSeq" id="WP_203367666.1">
    <property type="nucleotide sequence ID" value="NZ_WSFT01000053.1"/>
</dbReference>
<dbReference type="PANTHER" id="PTHR43542:SF1">
    <property type="entry name" value="METHYLTRANSFERASE"/>
    <property type="match status" value="1"/>
</dbReference>
<protein>
    <submittedName>
        <fullName evidence="3">16S rRNA (Guanine(966)-N(2))-methyltransferase RsmD</fullName>
        <ecNumber evidence="3">2.1.1.171</ecNumber>
    </submittedName>
</protein>
<proteinExistence type="predicted"/>
<dbReference type="InterPro" id="IPR004398">
    <property type="entry name" value="RNA_MeTrfase_RsmD"/>
</dbReference>
<keyword evidence="2 3" id="KW-0808">Transferase</keyword>
<reference evidence="3" key="1">
    <citation type="submission" date="2019-12" db="EMBL/GenBank/DDBJ databases">
        <title>Clostridiaceae gen. nov. sp. nov., isolated from sediment in Xinjiang, China.</title>
        <authorList>
            <person name="Zhang R."/>
        </authorList>
    </citation>
    <scope>NUCLEOTIDE SEQUENCE</scope>
    <source>
        <strain evidence="3">D2Q-11</strain>
    </source>
</reference>
<dbReference type="EC" id="2.1.1.171" evidence="3"/>
<dbReference type="Gene3D" id="3.40.50.150">
    <property type="entry name" value="Vaccinia Virus protein VP39"/>
    <property type="match status" value="1"/>
</dbReference>